<evidence type="ECO:0000256" key="1">
    <source>
        <dbReference type="SAM" id="MobiDB-lite"/>
    </source>
</evidence>
<sequence length="514" mass="58024">MDGIFRFFVGFEYTDPVSGNVMRFDFEDNIHRRTSQNDEVELMLHGIRAYGEDPLKTWTGNIRAFAATVVDGANTSPIPLEAKKNIFKNNPGLDYFAALNFAKLYNPDPKPGLIEREKQPQHDAFRSQPPATDKNQDKTEYTNAHGFASPAPRLPSPGGIEILALKRPSTMPKCTQIKKTGDWIWLMFDDTKYWFPLEGLHPVEVAAIEACSNTKSIHRTCVDVHISPGRYNIFIEGGLHDAAPAEVLKRADFLLAALVFGRVPEIGRLFEPKPGKLPGYKNPILEAASLLKTDRQYAAARCRYRYVWLRPTLVCDEPFSLPKSTLGDLLTWAEPKFPTKTFRLACRLTLVDPYNRVAYYDVPDVPGHIHEDAEVLLRPFKPLINAFRLHGAGWVASKPGLDKVAKYAKLHIKRTCPDWIIDNNGSDPDWWRQLHALLGPGLLFDSILAHLRYSSIPTAKAKLVAPLCLEMLVLHAAYDMLAKFEQQENIHGISSICYVLAHFFHFLPDARLVL</sequence>
<evidence type="ECO:0000313" key="3">
    <source>
        <dbReference type="Proteomes" id="UP000749646"/>
    </source>
</evidence>
<organism evidence="2 3">
    <name type="scientific">Modicella reniformis</name>
    <dbReference type="NCBI Taxonomy" id="1440133"/>
    <lineage>
        <taxon>Eukaryota</taxon>
        <taxon>Fungi</taxon>
        <taxon>Fungi incertae sedis</taxon>
        <taxon>Mucoromycota</taxon>
        <taxon>Mortierellomycotina</taxon>
        <taxon>Mortierellomycetes</taxon>
        <taxon>Mortierellales</taxon>
        <taxon>Mortierellaceae</taxon>
        <taxon>Modicella</taxon>
    </lineage>
</organism>
<dbReference type="AlphaFoldDB" id="A0A9P6M300"/>
<keyword evidence="3" id="KW-1185">Reference proteome</keyword>
<comment type="caution">
    <text evidence="2">The sequence shown here is derived from an EMBL/GenBank/DDBJ whole genome shotgun (WGS) entry which is preliminary data.</text>
</comment>
<evidence type="ECO:0000313" key="2">
    <source>
        <dbReference type="EMBL" id="KAF9963399.1"/>
    </source>
</evidence>
<proteinExistence type="predicted"/>
<reference evidence="2" key="1">
    <citation type="journal article" date="2020" name="Fungal Divers.">
        <title>Resolving the Mortierellaceae phylogeny through synthesis of multi-gene phylogenetics and phylogenomics.</title>
        <authorList>
            <person name="Vandepol N."/>
            <person name="Liber J."/>
            <person name="Desiro A."/>
            <person name="Na H."/>
            <person name="Kennedy M."/>
            <person name="Barry K."/>
            <person name="Grigoriev I.V."/>
            <person name="Miller A.N."/>
            <person name="O'Donnell K."/>
            <person name="Stajich J.E."/>
            <person name="Bonito G."/>
        </authorList>
    </citation>
    <scope>NUCLEOTIDE SEQUENCE</scope>
    <source>
        <strain evidence="2">MES-2147</strain>
    </source>
</reference>
<dbReference type="EMBL" id="JAAAHW010006294">
    <property type="protein sequence ID" value="KAF9963399.1"/>
    <property type="molecule type" value="Genomic_DNA"/>
</dbReference>
<dbReference type="Proteomes" id="UP000749646">
    <property type="component" value="Unassembled WGS sequence"/>
</dbReference>
<feature type="region of interest" description="Disordered" evidence="1">
    <location>
        <begin position="110"/>
        <end position="150"/>
    </location>
</feature>
<protein>
    <submittedName>
        <fullName evidence="2">Uncharacterized protein</fullName>
    </submittedName>
</protein>
<name>A0A9P6M300_9FUNG</name>
<gene>
    <name evidence="2" type="ORF">BGZ65_003675</name>
</gene>
<accession>A0A9P6M300</accession>
<dbReference type="OrthoDB" id="2359579at2759"/>
<feature type="compositionally biased region" description="Basic and acidic residues" evidence="1">
    <location>
        <begin position="113"/>
        <end position="125"/>
    </location>
</feature>